<protein>
    <submittedName>
        <fullName evidence="2">Uncharacterized protein</fullName>
    </submittedName>
</protein>
<proteinExistence type="predicted"/>
<evidence type="ECO:0000256" key="1">
    <source>
        <dbReference type="SAM" id="MobiDB-lite"/>
    </source>
</evidence>
<evidence type="ECO:0000313" key="3">
    <source>
        <dbReference type="Proteomes" id="UP001521785"/>
    </source>
</evidence>
<accession>A0ABR3QP75</accession>
<evidence type="ECO:0000313" key="2">
    <source>
        <dbReference type="EMBL" id="KAL1593960.1"/>
    </source>
</evidence>
<sequence length="107" mass="12612">MTQRCGAGIRADFLRFIEEFRGLAWSEVKPKYLDYANTQILLIGERTDKAFEGTQKDQKHDKDTPQEELEKLEHEDELRVEHLHGNDSIFDDLDISRKEYSQVPTTW</sequence>
<organism evidence="2 3">
    <name type="scientific">Paraconiothyrium brasiliense</name>
    <dbReference type="NCBI Taxonomy" id="300254"/>
    <lineage>
        <taxon>Eukaryota</taxon>
        <taxon>Fungi</taxon>
        <taxon>Dikarya</taxon>
        <taxon>Ascomycota</taxon>
        <taxon>Pezizomycotina</taxon>
        <taxon>Dothideomycetes</taxon>
        <taxon>Pleosporomycetidae</taxon>
        <taxon>Pleosporales</taxon>
        <taxon>Massarineae</taxon>
        <taxon>Didymosphaeriaceae</taxon>
        <taxon>Paraconiothyrium</taxon>
    </lineage>
</organism>
<comment type="caution">
    <text evidence="2">The sequence shown here is derived from an EMBL/GenBank/DDBJ whole genome shotgun (WGS) entry which is preliminary data.</text>
</comment>
<dbReference type="EMBL" id="JAKJXO020000018">
    <property type="protein sequence ID" value="KAL1593960.1"/>
    <property type="molecule type" value="Genomic_DNA"/>
</dbReference>
<dbReference type="Proteomes" id="UP001521785">
    <property type="component" value="Unassembled WGS sequence"/>
</dbReference>
<feature type="region of interest" description="Disordered" evidence="1">
    <location>
        <begin position="52"/>
        <end position="71"/>
    </location>
</feature>
<gene>
    <name evidence="2" type="ORF">SLS60_010694</name>
</gene>
<keyword evidence="3" id="KW-1185">Reference proteome</keyword>
<name>A0ABR3QP75_9PLEO</name>
<reference evidence="2 3" key="1">
    <citation type="submission" date="2024-02" db="EMBL/GenBank/DDBJ databases">
        <title>De novo assembly and annotation of 12 fungi associated with fruit tree decline syndrome in Ontario, Canada.</title>
        <authorList>
            <person name="Sulman M."/>
            <person name="Ellouze W."/>
            <person name="Ilyukhin E."/>
        </authorList>
    </citation>
    <scope>NUCLEOTIDE SEQUENCE [LARGE SCALE GENOMIC DNA]</scope>
    <source>
        <strain evidence="2 3">M42-189</strain>
    </source>
</reference>